<evidence type="ECO:0000313" key="1">
    <source>
        <dbReference type="EMBL" id="EOS17873.1"/>
    </source>
</evidence>
<keyword evidence="2" id="KW-1185">Reference proteome</keyword>
<dbReference type="HOGENOM" id="CLU_972692_0_0_10"/>
<name>S0GTG5_9BACT</name>
<reference evidence="1 2" key="1">
    <citation type="submission" date="2013-04" db="EMBL/GenBank/DDBJ databases">
        <title>The Genome Sequence of Parabacteroides goldsteinii dnLKV18.</title>
        <authorList>
            <consortium name="The Broad Institute Genomics Platform"/>
            <consortium name="The Broad Institute Genome Sequencing Center for Infectious Disease"/>
            <person name="Earl A."/>
            <person name="Xavier R."/>
            <person name="Kuhn K."/>
            <person name="Stappenbeck T."/>
            <person name="Walker B."/>
            <person name="Young S."/>
            <person name="Zeng Q."/>
            <person name="Gargeya S."/>
            <person name="Fitzgerald M."/>
            <person name="Haas B."/>
            <person name="Abouelleil A."/>
            <person name="Allen A.W."/>
            <person name="Alvarado L."/>
            <person name="Arachchi H.M."/>
            <person name="Berlin A.M."/>
            <person name="Chapman S.B."/>
            <person name="Gainer-Dewar J."/>
            <person name="Goldberg J."/>
            <person name="Griggs A."/>
            <person name="Gujja S."/>
            <person name="Hansen M."/>
            <person name="Howarth C."/>
            <person name="Imamovic A."/>
            <person name="Ireland A."/>
            <person name="Larimer J."/>
            <person name="McCowan C."/>
            <person name="Murphy C."/>
            <person name="Pearson M."/>
            <person name="Poon T.W."/>
            <person name="Priest M."/>
            <person name="Roberts A."/>
            <person name="Saif S."/>
            <person name="Shea T."/>
            <person name="Sisk P."/>
            <person name="Sykes S."/>
            <person name="Wortman J."/>
            <person name="Nusbaum C."/>
            <person name="Birren B."/>
        </authorList>
    </citation>
    <scope>NUCLEOTIDE SEQUENCE [LARGE SCALE GENOMIC DNA]</scope>
    <source>
        <strain evidence="2">dnLKV18</strain>
    </source>
</reference>
<dbReference type="Proteomes" id="UP000014140">
    <property type="component" value="Unassembled WGS sequence"/>
</dbReference>
<dbReference type="InterPro" id="IPR036388">
    <property type="entry name" value="WH-like_DNA-bd_sf"/>
</dbReference>
<accession>S0GTG5</accession>
<gene>
    <name evidence="1" type="ORF">C803_02079</name>
</gene>
<protein>
    <submittedName>
        <fullName evidence="1">Uncharacterized protein</fullName>
    </submittedName>
</protein>
<evidence type="ECO:0000313" key="2">
    <source>
        <dbReference type="Proteomes" id="UP000014140"/>
    </source>
</evidence>
<dbReference type="AlphaFoldDB" id="S0GTG5"/>
<dbReference type="Gene3D" id="1.10.10.10">
    <property type="entry name" value="Winged helix-like DNA-binding domain superfamily/Winged helix DNA-binding domain"/>
    <property type="match status" value="1"/>
</dbReference>
<comment type="caution">
    <text evidence="1">The sequence shown here is derived from an EMBL/GenBank/DDBJ whole genome shotgun (WGS) entry which is preliminary data.</text>
</comment>
<dbReference type="EMBL" id="ASSQ01000012">
    <property type="protein sequence ID" value="EOS17873.1"/>
    <property type="molecule type" value="Genomic_DNA"/>
</dbReference>
<sequence length="286" mass="33370">MFLMNYRIISKDSLLKLTHKEAFVFCCIVLNTDLENDGKIYISHIKEETLAKMAECTSRTIVTYIKKFKQLGLLDIKTEKIKGELGVFDRNTYSIKIPDSNLGENWFRLNYDFLKEEISSDMKGFLLLLKCLGINGSNTVLYSLDKIGKQKLLHVGLNKIKELTRLGISLQVISKAKTGYVITDKFIYEDLPEQKADSPTEQLLVDYYNRIVSYCKRQEMKPPKYDKELMKIIFNNCPNFEFFVDKMNNRNYPKEKISNLMYFIKTLNFDIPESNEKAKDDCIIMT</sequence>
<proteinExistence type="predicted"/>
<organism evidence="1 2">
    <name type="scientific">Parabacteroides goldsteinii dnLKV18</name>
    <dbReference type="NCBI Taxonomy" id="1235789"/>
    <lineage>
        <taxon>Bacteria</taxon>
        <taxon>Pseudomonadati</taxon>
        <taxon>Bacteroidota</taxon>
        <taxon>Bacteroidia</taxon>
        <taxon>Bacteroidales</taxon>
        <taxon>Tannerellaceae</taxon>
        <taxon>Parabacteroides</taxon>
    </lineage>
</organism>
<dbReference type="PATRIC" id="fig|1235789.3.peg.2070"/>